<dbReference type="AlphaFoldDB" id="K2JNT5"/>
<name>K2JNT5_9GAMM</name>
<dbReference type="eggNOG" id="ENOG5033N3H">
    <property type="taxonomic scope" value="Bacteria"/>
</dbReference>
<comment type="caution">
    <text evidence="2">The sequence shown here is derived from an EMBL/GenBank/DDBJ whole genome shotgun (WGS) entry which is preliminary data.</text>
</comment>
<organism evidence="2 3">
    <name type="scientific">Gallaecimonas xiamenensis 3-C-1</name>
    <dbReference type="NCBI Taxonomy" id="745411"/>
    <lineage>
        <taxon>Bacteria</taxon>
        <taxon>Pseudomonadati</taxon>
        <taxon>Pseudomonadota</taxon>
        <taxon>Gammaproteobacteria</taxon>
        <taxon>Enterobacterales</taxon>
        <taxon>Gallaecimonadaceae</taxon>
        <taxon>Gallaecimonas</taxon>
    </lineage>
</organism>
<dbReference type="EMBL" id="AMRI01000005">
    <property type="protein sequence ID" value="EKE76147.1"/>
    <property type="molecule type" value="Genomic_DNA"/>
</dbReference>
<dbReference type="RefSeq" id="WP_008483221.1">
    <property type="nucleotide sequence ID" value="NZ_AMRI01000005.1"/>
</dbReference>
<gene>
    <name evidence="2" type="ORF">B3C1_04545</name>
</gene>
<evidence type="ECO:0000313" key="3">
    <source>
        <dbReference type="Proteomes" id="UP000006755"/>
    </source>
</evidence>
<feature type="transmembrane region" description="Helical" evidence="1">
    <location>
        <begin position="101"/>
        <end position="118"/>
    </location>
</feature>
<protein>
    <submittedName>
        <fullName evidence="2">Uncharacterized protein</fullName>
    </submittedName>
</protein>
<dbReference type="Proteomes" id="UP000006755">
    <property type="component" value="Unassembled WGS sequence"/>
</dbReference>
<feature type="transmembrane region" description="Helical" evidence="1">
    <location>
        <begin position="76"/>
        <end position="95"/>
    </location>
</feature>
<keyword evidence="1" id="KW-1133">Transmembrane helix</keyword>
<evidence type="ECO:0000256" key="1">
    <source>
        <dbReference type="SAM" id="Phobius"/>
    </source>
</evidence>
<sequence>MADSASDRQALMDSLTQKTAELGSTTDKWLAPDTGPNTAWSPDLAITLSIIILVFGITVFGFMAHLIKKGHDANEVLRVCALPLIITSATFLIVVGYSQQQIAPVMGLLGTVAGYLLGNRNAKKGD</sequence>
<dbReference type="STRING" id="745411.B3C1_04545"/>
<reference evidence="2" key="1">
    <citation type="journal article" date="2012" name="J. Bacteriol.">
        <title>Genome Sequence of Gallaecimonas xiamenensis Type Strain 3-C-1.</title>
        <authorList>
            <person name="Lai Q."/>
            <person name="Wang L."/>
            <person name="Wang W."/>
            <person name="Shao Z."/>
        </authorList>
    </citation>
    <scope>NUCLEOTIDE SEQUENCE [LARGE SCALE GENOMIC DNA]</scope>
    <source>
        <strain evidence="2">3-C-1</strain>
    </source>
</reference>
<feature type="transmembrane region" description="Helical" evidence="1">
    <location>
        <begin position="44"/>
        <end position="64"/>
    </location>
</feature>
<proteinExistence type="predicted"/>
<keyword evidence="3" id="KW-1185">Reference proteome</keyword>
<keyword evidence="1" id="KW-0472">Membrane</keyword>
<keyword evidence="1" id="KW-0812">Transmembrane</keyword>
<evidence type="ECO:0000313" key="2">
    <source>
        <dbReference type="EMBL" id="EKE76147.1"/>
    </source>
</evidence>
<dbReference type="OrthoDB" id="1496099at2"/>
<accession>K2JNT5</accession>